<dbReference type="RefSeq" id="YP_004581251.1">
    <property type="nucleotide sequence ID" value="NC_015639.1"/>
</dbReference>
<dbReference type="EMBL" id="HQ339954">
    <property type="protein sequence ID" value="ADP37188.1"/>
    <property type="molecule type" value="Genomic_RNA"/>
</dbReference>
<dbReference type="GO" id="GO:0005576">
    <property type="term" value="C:extracellular region"/>
    <property type="evidence" value="ECO:0007669"/>
    <property type="project" value="InterPro"/>
</dbReference>
<protein>
    <submittedName>
        <fullName evidence="3">Structural protein</fullName>
    </submittedName>
</protein>
<dbReference type="GeneID" id="10749425"/>
<organism evidence="3 4">
    <name type="scientific">Piscine myocarditis virus AL V-708</name>
    <dbReference type="NCBI Taxonomy" id="912320"/>
    <lineage>
        <taxon>Viruses</taxon>
        <taxon>Riboviria</taxon>
        <taxon>Orthornavirae</taxon>
        <taxon>Duplornaviricota</taxon>
        <taxon>Chrymotiviricetes</taxon>
        <taxon>Ghabrivirales</taxon>
        <taxon>Totiviridae</taxon>
    </lineage>
</organism>
<dbReference type="GO" id="GO:0006955">
    <property type="term" value="P:immune response"/>
    <property type="evidence" value="ECO:0007669"/>
    <property type="project" value="InterPro"/>
</dbReference>
<dbReference type="InterPro" id="IPR036048">
    <property type="entry name" value="Interleukin_8-like_sf"/>
</dbReference>
<evidence type="ECO:0000256" key="1">
    <source>
        <dbReference type="SAM" id="MobiDB-lite"/>
    </source>
</evidence>
<dbReference type="KEGG" id="vg:10749425"/>
<reference evidence="3 4" key="1">
    <citation type="journal article" date="2011" name="J. Virol.">
        <title>Cardiomyopathy syndrome of atlantic salmon (Salmo salar L.) is caused by a double-stranded RNA virus of the Totiviridae family.</title>
        <authorList>
            <person name="Haugland O."/>
            <person name="Mikalsen A.B."/>
            <person name="Nilsen P."/>
            <person name="Lindmo K."/>
            <person name="Thu B.J."/>
            <person name="Eliassen T.M."/>
            <person name="Roos N."/>
            <person name="Rode M."/>
            <person name="Evensen O."/>
        </authorList>
    </citation>
    <scope>NUCLEOTIDE SEQUENCE [LARGE SCALE GENOMIC DNA]</scope>
    <source>
        <strain evidence="3">AL V-708</strain>
    </source>
</reference>
<keyword evidence="2" id="KW-0812">Transmembrane</keyword>
<feature type="transmembrane region" description="Helical" evidence="2">
    <location>
        <begin position="205"/>
        <end position="227"/>
    </location>
</feature>
<dbReference type="Gene3D" id="2.40.50.40">
    <property type="match status" value="1"/>
</dbReference>
<dbReference type="GO" id="GO:0008009">
    <property type="term" value="F:chemokine activity"/>
    <property type="evidence" value="ECO:0007669"/>
    <property type="project" value="InterPro"/>
</dbReference>
<evidence type="ECO:0000313" key="4">
    <source>
        <dbReference type="Proteomes" id="UP000202337"/>
    </source>
</evidence>
<evidence type="ECO:0000313" key="3">
    <source>
        <dbReference type="EMBL" id="ADP37188.1"/>
    </source>
</evidence>
<keyword evidence="4" id="KW-1185">Reference proteome</keyword>
<keyword evidence="2" id="KW-0472">Membrane</keyword>
<accession>E3W913</accession>
<keyword evidence="2" id="KW-1133">Transmembrane helix</keyword>
<name>E3W913_9VIRU</name>
<sequence length="302" mass="33409">MSNKMKSFLLVLLCLCVGEGIVPMFRREWCLCTAGNARVPLVGEGRAEKIELFNQSATCGKKELIITWKGKRWCYDIESKRGKILVKTLSGGGHLEREGKGYKLVRNGFHLASFGGKKEEIQDSSHIEKVNGKDAIVKKGQHVEHLPGGNDLIVTEGGNLCGNVGFFDNTQCTYNSVINIGGGSVDNSQEAKNDKSNTIDNLIDMLPLVVGIAGGCLIVIVVLYLTIKYCKCKKKRTNPEPAEPEEHEMRDLRRRLEPRPPYQRQMGVEFEINEALEFMGVEGSESPDSGCQSDEEGFRVGV</sequence>
<proteinExistence type="predicted"/>
<evidence type="ECO:0000256" key="2">
    <source>
        <dbReference type="SAM" id="Phobius"/>
    </source>
</evidence>
<dbReference type="Proteomes" id="UP000202337">
    <property type="component" value="Segment"/>
</dbReference>
<dbReference type="SUPFAM" id="SSF54117">
    <property type="entry name" value="Interleukin 8-like chemokines"/>
    <property type="match status" value="1"/>
</dbReference>
<feature type="region of interest" description="Disordered" evidence="1">
    <location>
        <begin position="282"/>
        <end position="302"/>
    </location>
</feature>